<protein>
    <submittedName>
        <fullName evidence="3">Bacteriophage protein</fullName>
    </submittedName>
</protein>
<evidence type="ECO:0000259" key="2">
    <source>
        <dbReference type="Pfam" id="PF18352"/>
    </source>
</evidence>
<dbReference type="Gene3D" id="2.40.50.230">
    <property type="entry name" value="Gp5 N-terminal domain"/>
    <property type="match status" value="1"/>
</dbReference>
<sequence length="247" mass="26753">MVYKPSGGGPRCGCTNIRYNNYSGGLIMALSNNERSPHLLNTINDAIKSALAVLWTNLPCIVEEYDPDKQTVSVISAIKIPVMLEDGSMKHEEITKIPDVPVCWPKAGGFALTFPINRGDECLVHFSSRCIDLWWQSGGIQPPFENRKHDLSDGFASFAPQSQPKRLKNVATDAVEIRNDAGNAKIRINDAGELEFLGTKATFNCPVEMKDGLGVIGALKNNDVDVGSSHGHTKVQPGIGESGPPKP</sequence>
<evidence type="ECO:0000313" key="3">
    <source>
        <dbReference type="EMBL" id="CAP01772.1"/>
    </source>
</evidence>
<organism evidence="3 4">
    <name type="scientific">Acinetobacter baumannii (strain SDF)</name>
    <dbReference type="NCBI Taxonomy" id="509170"/>
    <lineage>
        <taxon>Bacteria</taxon>
        <taxon>Pseudomonadati</taxon>
        <taxon>Pseudomonadota</taxon>
        <taxon>Gammaproteobacteria</taxon>
        <taxon>Moraxellales</taxon>
        <taxon>Moraxellaceae</taxon>
        <taxon>Acinetobacter</taxon>
        <taxon>Acinetobacter calcoaceticus/baumannii complex</taxon>
    </lineage>
</organism>
<dbReference type="BioCyc" id="ABAU509170:GCL9-2006-MONOMER"/>
<evidence type="ECO:0000313" key="4">
    <source>
        <dbReference type="Proteomes" id="UP000001741"/>
    </source>
</evidence>
<dbReference type="Pfam" id="PF18352">
    <property type="entry name" value="Gp138_N"/>
    <property type="match status" value="1"/>
</dbReference>
<gene>
    <name evidence="3" type="ordered locus">ABSDF2462</name>
</gene>
<accession>B0VSV4</accession>
<dbReference type="HOGENOM" id="CLU_098186_0_0_6"/>
<proteinExistence type="predicted"/>
<dbReference type="KEGG" id="abm:ABSDF2462"/>
<evidence type="ECO:0000256" key="1">
    <source>
        <dbReference type="SAM" id="MobiDB-lite"/>
    </source>
</evidence>
<dbReference type="EMBL" id="CU468230">
    <property type="protein sequence ID" value="CAP01772.1"/>
    <property type="molecule type" value="Genomic_DNA"/>
</dbReference>
<dbReference type="Proteomes" id="UP000001741">
    <property type="component" value="Chromosome"/>
</dbReference>
<dbReference type="InterPro" id="IPR041599">
    <property type="entry name" value="Gp138_N"/>
</dbReference>
<name>B0VSV4_ACIBS</name>
<dbReference type="InterPro" id="IPR037026">
    <property type="entry name" value="Vgr_OB-fold_dom_sf"/>
</dbReference>
<feature type="domain" description="Phage protein Gp138 N-terminal" evidence="2">
    <location>
        <begin position="58"/>
        <end position="156"/>
    </location>
</feature>
<dbReference type="AlphaFoldDB" id="B0VSV4"/>
<reference evidence="3 4" key="1">
    <citation type="journal article" date="2008" name="PLoS ONE">
        <title>Comparative analysis of Acinetobacters: three genomes for three lifestyles.</title>
        <authorList>
            <person name="Vallenet D."/>
            <person name="Nordmann P."/>
            <person name="Barbe V."/>
            <person name="Poirel L."/>
            <person name="Mangenot S."/>
            <person name="Bataille E."/>
            <person name="Dossat C."/>
            <person name="Gas S."/>
            <person name="Kreimeyer A."/>
            <person name="Lenoble P."/>
            <person name="Oztas S."/>
            <person name="Poulain J."/>
            <person name="Segurens B."/>
            <person name="Robert C."/>
            <person name="Abergel C."/>
            <person name="Claverie J.M."/>
            <person name="Raoult D."/>
            <person name="Medigue C."/>
            <person name="Weissenbach J."/>
            <person name="Cruveiller S."/>
        </authorList>
    </citation>
    <scope>NUCLEOTIDE SEQUENCE [LARGE SCALE GENOMIC DNA]</scope>
    <source>
        <strain evidence="3 4">SDF</strain>
    </source>
</reference>
<feature type="region of interest" description="Disordered" evidence="1">
    <location>
        <begin position="227"/>
        <end position="247"/>
    </location>
</feature>